<evidence type="ECO:0000256" key="3">
    <source>
        <dbReference type="RuleBase" id="RU361235"/>
    </source>
</evidence>
<comment type="similarity">
    <text evidence="1 3">Belongs to the type-B carboxylesterase/lipase family.</text>
</comment>
<protein>
    <recommendedName>
        <fullName evidence="3">Carboxylic ester hydrolase</fullName>
        <ecNumber evidence="3">3.1.1.-</ecNumber>
    </recommendedName>
</protein>
<dbReference type="STRING" id="1208365.B273_0594"/>
<dbReference type="Proteomes" id="UP000010310">
    <property type="component" value="Unassembled WGS sequence"/>
</dbReference>
<dbReference type="PATRIC" id="fig|1208365.4.peg.1188"/>
<proteinExistence type="inferred from homology"/>
<dbReference type="AlphaFoldDB" id="K6H0P6"/>
<dbReference type="InterPro" id="IPR029058">
    <property type="entry name" value="AB_hydrolase_fold"/>
</dbReference>
<dbReference type="InterPro" id="IPR050309">
    <property type="entry name" value="Type-B_Carboxylest/Lipase"/>
</dbReference>
<dbReference type="InterPro" id="IPR019826">
    <property type="entry name" value="Carboxylesterase_B_AS"/>
</dbReference>
<comment type="caution">
    <text evidence="5">The sequence shown here is derived from an EMBL/GenBank/DDBJ whole genome shotgun (WGS) entry which is preliminary data.</text>
</comment>
<dbReference type="Pfam" id="PF00135">
    <property type="entry name" value="COesterase"/>
    <property type="match status" value="1"/>
</dbReference>
<reference evidence="5 6" key="1">
    <citation type="submission" date="2012-09" db="EMBL/GenBank/DDBJ databases">
        <authorList>
            <person name="Dupont C.L."/>
            <person name="Rusch D.B."/>
            <person name="Lombardo M.-J."/>
            <person name="Novotny M."/>
            <person name="Yee-Greenbaum J."/>
            <person name="Laskin R."/>
        </authorList>
    </citation>
    <scope>NUCLEOTIDE SEQUENCE [LARGE SCALE GENOMIC DNA]</scope>
    <source>
        <strain evidence="5">SAR86E</strain>
    </source>
</reference>
<sequence>MSYISVHCSAGKFSGVNDNNINFFYGIPFAKPLTNKTQWQAPEKIDSQISYDATKRGLSAPQTIYQDSFLTDPNMPDESVDCLSLNIASQNINGNMPVMIWIHGGAYITGSSNSVLYDLNSLPRHEIVLVTINYRLGPFGFLKLDEVSNGEIKSSGNEGLMDQKLAIEWVKENIAEFGGDPENITIFGESAGAWSVALQSSISPEGDLFSKAICQSGGMNAFFDKERGNQWGELFLKTAHDNGIKINDLLLLDHKQITSLASAIKHTMISSGKWLSPEIGFAPIADGNFLPLNPIKNFQDSPIKLIVGTTADEYRLWSEFEPYYLNLNKDNFYKRLNKLFITEAIDRIAENYLPKGKSDNQYKHALSNIMTDWTFGIHALELLEQHQDNAYGYFFNEPSPFLNGKLGAYHASELPYVFGSASKKIIQDFCSKEAQKISNFFQVSWTQFAKTGSPSSDLMRWDTYNIRESIAFINSSPKIKSMPNKERIKLLHESKNNL</sequence>
<evidence type="ECO:0000313" key="5">
    <source>
        <dbReference type="EMBL" id="EKO36128.1"/>
    </source>
</evidence>
<dbReference type="InterPro" id="IPR002018">
    <property type="entry name" value="CarbesteraseB"/>
</dbReference>
<dbReference type="PANTHER" id="PTHR11559">
    <property type="entry name" value="CARBOXYLESTERASE"/>
    <property type="match status" value="1"/>
</dbReference>
<gene>
    <name evidence="5" type="ORF">B273_0594</name>
</gene>
<accession>K6H0P6</accession>
<evidence type="ECO:0000256" key="1">
    <source>
        <dbReference type="ARBA" id="ARBA00005964"/>
    </source>
</evidence>
<organism evidence="5 6">
    <name type="scientific">SAR86 cluster bacterium SAR86E</name>
    <dbReference type="NCBI Taxonomy" id="1208365"/>
    <lineage>
        <taxon>Bacteria</taxon>
        <taxon>Pseudomonadati</taxon>
        <taxon>Pseudomonadota</taxon>
        <taxon>Gammaproteobacteria</taxon>
        <taxon>SAR86 cluster</taxon>
    </lineage>
</organism>
<keyword evidence="6" id="KW-1185">Reference proteome</keyword>
<dbReference type="GO" id="GO:0016787">
    <property type="term" value="F:hydrolase activity"/>
    <property type="evidence" value="ECO:0007669"/>
    <property type="project" value="UniProtKB-KW"/>
</dbReference>
<keyword evidence="2 3" id="KW-0378">Hydrolase</keyword>
<dbReference type="Gene3D" id="3.40.50.1820">
    <property type="entry name" value="alpha/beta hydrolase"/>
    <property type="match status" value="1"/>
</dbReference>
<dbReference type="SUPFAM" id="SSF53474">
    <property type="entry name" value="alpha/beta-Hydrolases"/>
    <property type="match status" value="1"/>
</dbReference>
<dbReference type="EC" id="3.1.1.-" evidence="3"/>
<dbReference type="EMBL" id="AMWX01000012">
    <property type="protein sequence ID" value="EKO36128.1"/>
    <property type="molecule type" value="Genomic_DNA"/>
</dbReference>
<feature type="domain" description="Carboxylesterase type B" evidence="4">
    <location>
        <begin position="5"/>
        <end position="488"/>
    </location>
</feature>
<dbReference type="ESTHER" id="9gamm-k6h0p6">
    <property type="family name" value="Carb_B_Bacteria"/>
</dbReference>
<dbReference type="PROSITE" id="PS00122">
    <property type="entry name" value="CARBOXYLESTERASE_B_1"/>
    <property type="match status" value="1"/>
</dbReference>
<evidence type="ECO:0000313" key="6">
    <source>
        <dbReference type="Proteomes" id="UP000010310"/>
    </source>
</evidence>
<evidence type="ECO:0000256" key="2">
    <source>
        <dbReference type="ARBA" id="ARBA00022801"/>
    </source>
</evidence>
<name>K6H0P6_9GAMM</name>
<evidence type="ECO:0000259" key="4">
    <source>
        <dbReference type="Pfam" id="PF00135"/>
    </source>
</evidence>